<name>A0A2G9HKH1_9LAMI</name>
<evidence type="ECO:0000313" key="2">
    <source>
        <dbReference type="Proteomes" id="UP000231279"/>
    </source>
</evidence>
<comment type="caution">
    <text evidence="1">The sequence shown here is derived from an EMBL/GenBank/DDBJ whole genome shotgun (WGS) entry which is preliminary data.</text>
</comment>
<accession>A0A2G9HKH1</accession>
<sequence>MIELHLLVGIVTWIFYDKHEYLKQEASIIFISAQIIGLVRINSLKATNIFPIKILFDTPCNNPRKYLSKTNNVHMFLVLSFDILQLIIKNDPFKLMCTS</sequence>
<proteinExistence type="predicted"/>
<gene>
    <name evidence="1" type="ORF">CDL12_09287</name>
</gene>
<dbReference type="EMBL" id="NKXS01001543">
    <property type="protein sequence ID" value="PIN18031.1"/>
    <property type="molecule type" value="Genomic_DNA"/>
</dbReference>
<protein>
    <submittedName>
        <fullName evidence="1">Uncharacterized protein</fullName>
    </submittedName>
</protein>
<dbReference type="AlphaFoldDB" id="A0A2G9HKH1"/>
<reference evidence="2" key="1">
    <citation type="journal article" date="2018" name="Gigascience">
        <title>Genome assembly of the Pink Ipe (Handroanthus impetiginosus, Bignoniaceae), a highly valued, ecologically keystone Neotropical timber forest tree.</title>
        <authorList>
            <person name="Silva-Junior O.B."/>
            <person name="Grattapaglia D."/>
            <person name="Novaes E."/>
            <person name="Collevatti R.G."/>
        </authorList>
    </citation>
    <scope>NUCLEOTIDE SEQUENCE [LARGE SCALE GENOMIC DNA]</scope>
    <source>
        <strain evidence="2">cv. UFG-1</strain>
    </source>
</reference>
<evidence type="ECO:0000313" key="1">
    <source>
        <dbReference type="EMBL" id="PIN18031.1"/>
    </source>
</evidence>
<organism evidence="1 2">
    <name type="scientific">Handroanthus impetiginosus</name>
    <dbReference type="NCBI Taxonomy" id="429701"/>
    <lineage>
        <taxon>Eukaryota</taxon>
        <taxon>Viridiplantae</taxon>
        <taxon>Streptophyta</taxon>
        <taxon>Embryophyta</taxon>
        <taxon>Tracheophyta</taxon>
        <taxon>Spermatophyta</taxon>
        <taxon>Magnoliopsida</taxon>
        <taxon>eudicotyledons</taxon>
        <taxon>Gunneridae</taxon>
        <taxon>Pentapetalae</taxon>
        <taxon>asterids</taxon>
        <taxon>lamiids</taxon>
        <taxon>Lamiales</taxon>
        <taxon>Bignoniaceae</taxon>
        <taxon>Crescentiina</taxon>
        <taxon>Tabebuia alliance</taxon>
        <taxon>Handroanthus</taxon>
    </lineage>
</organism>
<dbReference type="Proteomes" id="UP000231279">
    <property type="component" value="Unassembled WGS sequence"/>
</dbReference>
<keyword evidence="2" id="KW-1185">Reference proteome</keyword>